<dbReference type="PRINTS" id="PR01415">
    <property type="entry name" value="ANKYRIN"/>
</dbReference>
<sequence>MGKAETAAVFDEKVDRKSLIALKGRRVDGTCEWLVQHPQYQEWLADTNHSLLWISGGPGKGKTMLAIYITEMLQQVVAADGALLYYFCSGRDKNRNTALTIMRGILHQWIDLQPHLAKDIKHSFEGTETTKYTNSSFVSLWMVFLTLLQQSTSSQVVCVLDGLDECEKESLGQLLDAIGVSLSKSGEKTRPRLKLIILSRPQPAILESKLGQYKQIHLDTSDKQISQDVKRYIFAKVAELASEQKFSKEMVAKVQQTLLAGADGTFLWVGFVANELQGRSWSKINEVLRQVPKGLSGIYQRLLQQIADKEALIPILQWVVLAARPLTLEELTTAAGIKMAGTLPATQVTKNRLECGGLLVKIEGNVVNLIHESAREFFQSDQVNIKGINMFHMGQHTHRTLMQTCLAHIERGYGNAGGIHKMSGPDPFLSYASQYWPLHFHHAIHVLDTPTEFSRPFFRVDSSIRVEWWKVYWEKDKNGGSPPAFTLLHLAAYFGNVPWAKLLISKHARLISRKDNYGRTPLSWAVNQGHREMVELLLDHGASVNFKDRSMLTALHIAVTGQHRDVVSVLLEHGARLEAKAEHGNTDTPLMRAILVNSREMTQDLLEHGARVDNLPALLGIASLRGPTDPMDERVNELLGLQEQVFLARFKRSSRFVDLVMKGLGLSFRFPLVLKLMSLYLKFVVLNRWDSLSVLQELVQEHKTDELREWAKLYHNFFLGLVVARSPKRLKAMGDLSTQILQKVAPKDLQALLAITVFTGMDTKLTALRHGWREGDAITATAISNWAAIACERDTLEFFHFGIREFLSDFDSCVRKGNREENVLRMALLMTGHFAMIDKQESEPIKYLSRVIAEFFEGYIDSSYEVELFGDVNQACANELFVISKSRDSARLRLFLTSIFLFTQQAHEEGQDRFLNIPPAACLILCQENATDHQWLIGEAIPEEIGALIAKEPPGSLQKRACKTFVECLIIGKKYDLTLPRGAPRQRVEQHLQSLPGVGHVMNRILDS</sequence>
<dbReference type="InterPro" id="IPR036770">
    <property type="entry name" value="Ankyrin_rpt-contain_sf"/>
</dbReference>
<reference evidence="5" key="2">
    <citation type="journal article" date="2023" name="IMA Fungus">
        <title>Comparative genomic study of the Penicillium genus elucidates a diverse pangenome and 15 lateral gene transfer events.</title>
        <authorList>
            <person name="Petersen C."/>
            <person name="Sorensen T."/>
            <person name="Nielsen M.R."/>
            <person name="Sondergaard T.E."/>
            <person name="Sorensen J.L."/>
            <person name="Fitzpatrick D.A."/>
            <person name="Frisvad J.C."/>
            <person name="Nielsen K.L."/>
        </authorList>
    </citation>
    <scope>NUCLEOTIDE SEQUENCE</scope>
    <source>
        <strain evidence="5">IBT 29864</strain>
    </source>
</reference>
<dbReference type="SUPFAM" id="SSF52540">
    <property type="entry name" value="P-loop containing nucleoside triphosphate hydrolases"/>
    <property type="match status" value="1"/>
</dbReference>
<organism evidence="5 6">
    <name type="scientific">Penicillium cataractarum</name>
    <dbReference type="NCBI Taxonomy" id="2100454"/>
    <lineage>
        <taxon>Eukaryota</taxon>
        <taxon>Fungi</taxon>
        <taxon>Dikarya</taxon>
        <taxon>Ascomycota</taxon>
        <taxon>Pezizomycotina</taxon>
        <taxon>Eurotiomycetes</taxon>
        <taxon>Eurotiomycetidae</taxon>
        <taxon>Eurotiales</taxon>
        <taxon>Aspergillaceae</taxon>
        <taxon>Penicillium</taxon>
    </lineage>
</organism>
<evidence type="ECO:0000256" key="2">
    <source>
        <dbReference type="PROSITE-ProRule" id="PRU00023"/>
    </source>
</evidence>
<keyword evidence="2" id="KW-0040">ANK repeat</keyword>
<evidence type="ECO:0000259" key="4">
    <source>
        <dbReference type="Pfam" id="PF24883"/>
    </source>
</evidence>
<evidence type="ECO:0000256" key="1">
    <source>
        <dbReference type="ARBA" id="ARBA00022737"/>
    </source>
</evidence>
<dbReference type="Pfam" id="PF24883">
    <property type="entry name" value="NPHP3_N"/>
    <property type="match status" value="1"/>
</dbReference>
<dbReference type="GeneID" id="81442408"/>
<dbReference type="InterPro" id="IPR002110">
    <property type="entry name" value="Ankyrin_rpt"/>
</dbReference>
<dbReference type="SUPFAM" id="SSF48403">
    <property type="entry name" value="Ankyrin repeat"/>
    <property type="match status" value="1"/>
</dbReference>
<name>A0A9W9RVH8_9EURO</name>
<proteinExistence type="predicted"/>
<dbReference type="PROSITE" id="PS50088">
    <property type="entry name" value="ANK_REPEAT"/>
    <property type="match status" value="2"/>
</dbReference>
<evidence type="ECO:0000313" key="5">
    <source>
        <dbReference type="EMBL" id="KAJ5364603.1"/>
    </source>
</evidence>
<dbReference type="Pfam" id="PF12796">
    <property type="entry name" value="Ank_2"/>
    <property type="match status" value="1"/>
</dbReference>
<dbReference type="OrthoDB" id="20872at2759"/>
<feature type="domain" description="GPI inositol-deacylase winged helix" evidence="3">
    <location>
        <begin position="301"/>
        <end position="384"/>
    </location>
</feature>
<dbReference type="Gene3D" id="3.40.50.300">
    <property type="entry name" value="P-loop containing nucleotide triphosphate hydrolases"/>
    <property type="match status" value="1"/>
</dbReference>
<dbReference type="InterPro" id="IPR027417">
    <property type="entry name" value="P-loop_NTPase"/>
</dbReference>
<dbReference type="InterPro" id="IPR056884">
    <property type="entry name" value="NPHP3-like_N"/>
</dbReference>
<dbReference type="Proteomes" id="UP001147782">
    <property type="component" value="Unassembled WGS sequence"/>
</dbReference>
<dbReference type="Pfam" id="PF00023">
    <property type="entry name" value="Ank"/>
    <property type="match status" value="1"/>
</dbReference>
<dbReference type="PROSITE" id="PS50297">
    <property type="entry name" value="ANK_REP_REGION"/>
    <property type="match status" value="2"/>
</dbReference>
<dbReference type="RefSeq" id="XP_056552229.1">
    <property type="nucleotide sequence ID" value="XM_056703229.1"/>
</dbReference>
<dbReference type="AlphaFoldDB" id="A0A9W9RVH8"/>
<keyword evidence="6" id="KW-1185">Reference proteome</keyword>
<feature type="repeat" description="ANK" evidence="2">
    <location>
        <begin position="517"/>
        <end position="549"/>
    </location>
</feature>
<feature type="repeat" description="ANK" evidence="2">
    <location>
        <begin position="550"/>
        <end position="582"/>
    </location>
</feature>
<evidence type="ECO:0000259" key="3">
    <source>
        <dbReference type="Pfam" id="PF22939"/>
    </source>
</evidence>
<dbReference type="PANTHER" id="PTHR10039">
    <property type="entry name" value="AMELOGENIN"/>
    <property type="match status" value="1"/>
</dbReference>
<reference evidence="5" key="1">
    <citation type="submission" date="2022-11" db="EMBL/GenBank/DDBJ databases">
        <authorList>
            <person name="Petersen C."/>
        </authorList>
    </citation>
    <scope>NUCLEOTIDE SEQUENCE</scope>
    <source>
        <strain evidence="5">IBT 29864</strain>
    </source>
</reference>
<feature type="domain" description="Nephrocystin 3-like N-terminal" evidence="4">
    <location>
        <begin position="29"/>
        <end position="200"/>
    </location>
</feature>
<dbReference type="Pfam" id="PF22939">
    <property type="entry name" value="WHD_GPIID"/>
    <property type="match status" value="1"/>
</dbReference>
<protein>
    <submittedName>
        <fullName evidence="5">Ankyrin repeat-containing protein</fullName>
    </submittedName>
</protein>
<keyword evidence="1" id="KW-0677">Repeat</keyword>
<dbReference type="InterPro" id="IPR054471">
    <property type="entry name" value="GPIID_WHD"/>
</dbReference>
<dbReference type="EMBL" id="JAPZBS010000008">
    <property type="protein sequence ID" value="KAJ5364603.1"/>
    <property type="molecule type" value="Genomic_DNA"/>
</dbReference>
<dbReference type="SMART" id="SM00248">
    <property type="entry name" value="ANK"/>
    <property type="match status" value="4"/>
</dbReference>
<dbReference type="PANTHER" id="PTHR10039:SF14">
    <property type="entry name" value="NACHT DOMAIN-CONTAINING PROTEIN"/>
    <property type="match status" value="1"/>
</dbReference>
<evidence type="ECO:0000313" key="6">
    <source>
        <dbReference type="Proteomes" id="UP001147782"/>
    </source>
</evidence>
<dbReference type="Gene3D" id="1.25.40.20">
    <property type="entry name" value="Ankyrin repeat-containing domain"/>
    <property type="match status" value="1"/>
</dbReference>
<gene>
    <name evidence="5" type="ORF">N7496_010316</name>
</gene>
<comment type="caution">
    <text evidence="5">The sequence shown here is derived from an EMBL/GenBank/DDBJ whole genome shotgun (WGS) entry which is preliminary data.</text>
</comment>
<accession>A0A9W9RVH8</accession>